<dbReference type="InterPro" id="IPR001645">
    <property type="entry name" value="Folylpolyglutamate_synth"/>
</dbReference>
<dbReference type="KEGG" id="dtr:RSDT_0746"/>
<evidence type="ECO:0000256" key="7">
    <source>
        <dbReference type="ARBA" id="ARBA00019357"/>
    </source>
</evidence>
<evidence type="ECO:0000256" key="9">
    <source>
        <dbReference type="ARBA" id="ARBA00022723"/>
    </source>
</evidence>
<dbReference type="Proteomes" id="UP000242645">
    <property type="component" value="Chromosome"/>
</dbReference>
<dbReference type="InterPro" id="IPR036615">
    <property type="entry name" value="Mur_ligase_C_dom_sf"/>
</dbReference>
<evidence type="ECO:0000313" key="23">
    <source>
        <dbReference type="EMBL" id="BAV92258.1"/>
    </source>
</evidence>
<comment type="catalytic activity">
    <reaction evidence="20">
        <text>7,8-dihydropteroate + L-glutamate + ATP = 7,8-dihydrofolate + ADP + phosphate + H(+)</text>
        <dbReference type="Rhea" id="RHEA:23584"/>
        <dbReference type="ChEBI" id="CHEBI:15378"/>
        <dbReference type="ChEBI" id="CHEBI:17839"/>
        <dbReference type="ChEBI" id="CHEBI:29985"/>
        <dbReference type="ChEBI" id="CHEBI:30616"/>
        <dbReference type="ChEBI" id="CHEBI:43474"/>
        <dbReference type="ChEBI" id="CHEBI:57451"/>
        <dbReference type="ChEBI" id="CHEBI:456216"/>
        <dbReference type="EC" id="6.3.2.12"/>
    </reaction>
</comment>
<evidence type="ECO:0000256" key="12">
    <source>
        <dbReference type="ARBA" id="ARBA00022842"/>
    </source>
</evidence>
<dbReference type="Pfam" id="PF02875">
    <property type="entry name" value="Mur_ligase_C"/>
    <property type="match status" value="1"/>
</dbReference>
<evidence type="ECO:0000256" key="4">
    <source>
        <dbReference type="ARBA" id="ARBA00008276"/>
    </source>
</evidence>
<dbReference type="EC" id="6.3.2.12" evidence="5"/>
<dbReference type="Gene3D" id="3.90.190.20">
    <property type="entry name" value="Mur ligase, C-terminal domain"/>
    <property type="match status" value="1"/>
</dbReference>
<dbReference type="AlphaFoldDB" id="A0A1J1DR02"/>
<keyword evidence="8 21" id="KW-0436">Ligase</keyword>
<feature type="domain" description="Mur ligase C-terminal" evidence="22">
    <location>
        <begin position="275"/>
        <end position="401"/>
    </location>
</feature>
<protein>
    <recommendedName>
        <fullName evidence="7">Dihydrofolate synthase/folylpolyglutamate synthase</fullName>
        <ecNumber evidence="5">6.3.2.12</ecNumber>
        <ecNumber evidence="6">6.3.2.17</ecNumber>
    </recommendedName>
    <alternativeName>
        <fullName evidence="16">Folylpoly-gamma-glutamate synthetase-dihydrofolate synthetase</fullName>
    </alternativeName>
    <alternativeName>
        <fullName evidence="14">Folylpolyglutamate synthetase</fullName>
    </alternativeName>
    <alternativeName>
        <fullName evidence="15">Tetrahydrofolylpolyglutamate synthase</fullName>
    </alternativeName>
</protein>
<evidence type="ECO:0000256" key="19">
    <source>
        <dbReference type="ARBA" id="ARBA00049035"/>
    </source>
</evidence>
<evidence type="ECO:0000256" key="16">
    <source>
        <dbReference type="ARBA" id="ARBA00032510"/>
    </source>
</evidence>
<dbReference type="GO" id="GO:0046654">
    <property type="term" value="P:tetrahydrofolate biosynthetic process"/>
    <property type="evidence" value="ECO:0007669"/>
    <property type="project" value="UniProtKB-UniPathway"/>
</dbReference>
<evidence type="ECO:0000256" key="13">
    <source>
        <dbReference type="ARBA" id="ARBA00022909"/>
    </source>
</evidence>
<evidence type="ECO:0000313" key="24">
    <source>
        <dbReference type="Proteomes" id="UP000242645"/>
    </source>
</evidence>
<dbReference type="GO" id="GO:0046872">
    <property type="term" value="F:metal ion binding"/>
    <property type="evidence" value="ECO:0007669"/>
    <property type="project" value="UniProtKB-KW"/>
</dbReference>
<dbReference type="EC" id="6.3.2.17" evidence="6"/>
<comment type="pathway">
    <text evidence="3">Cofactor biosynthesis; tetrahydrofolylpolyglutamate biosynthesis.</text>
</comment>
<dbReference type="GO" id="GO:0008841">
    <property type="term" value="F:dihydrofolate synthase activity"/>
    <property type="evidence" value="ECO:0007669"/>
    <property type="project" value="UniProtKB-EC"/>
</dbReference>
<comment type="catalytic activity">
    <reaction evidence="18">
        <text>10-formyltetrahydrofolyl-(gamma-L-Glu)(n) + L-glutamate + ATP = 10-formyltetrahydrofolyl-(gamma-L-Glu)(n+1) + ADP + phosphate + H(+)</text>
        <dbReference type="Rhea" id="RHEA:51904"/>
        <dbReference type="Rhea" id="RHEA-COMP:13088"/>
        <dbReference type="Rhea" id="RHEA-COMP:14300"/>
        <dbReference type="ChEBI" id="CHEBI:15378"/>
        <dbReference type="ChEBI" id="CHEBI:29985"/>
        <dbReference type="ChEBI" id="CHEBI:30616"/>
        <dbReference type="ChEBI" id="CHEBI:43474"/>
        <dbReference type="ChEBI" id="CHEBI:134413"/>
        <dbReference type="ChEBI" id="CHEBI:456216"/>
        <dbReference type="EC" id="6.3.2.17"/>
    </reaction>
</comment>
<gene>
    <name evidence="23" type="primary">folC</name>
    <name evidence="23" type="ORF">RSDT_0746</name>
</gene>
<dbReference type="PANTHER" id="PTHR11136:SF0">
    <property type="entry name" value="DIHYDROFOLATE SYNTHETASE-RELATED"/>
    <property type="match status" value="1"/>
</dbReference>
<evidence type="ECO:0000256" key="10">
    <source>
        <dbReference type="ARBA" id="ARBA00022741"/>
    </source>
</evidence>
<evidence type="ECO:0000256" key="15">
    <source>
        <dbReference type="ARBA" id="ARBA00030592"/>
    </source>
</evidence>
<keyword evidence="10 21" id="KW-0547">Nucleotide-binding</keyword>
<dbReference type="SUPFAM" id="SSF53244">
    <property type="entry name" value="MurD-like peptide ligases, peptide-binding domain"/>
    <property type="match status" value="1"/>
</dbReference>
<keyword evidence="9" id="KW-0479">Metal-binding</keyword>
<evidence type="ECO:0000256" key="17">
    <source>
        <dbReference type="ARBA" id="ARBA00047493"/>
    </source>
</evidence>
<proteinExistence type="inferred from homology"/>
<evidence type="ECO:0000256" key="18">
    <source>
        <dbReference type="ARBA" id="ARBA00047808"/>
    </source>
</evidence>
<keyword evidence="12" id="KW-0460">Magnesium</keyword>
<evidence type="ECO:0000256" key="3">
    <source>
        <dbReference type="ARBA" id="ARBA00005150"/>
    </source>
</evidence>
<evidence type="ECO:0000256" key="8">
    <source>
        <dbReference type="ARBA" id="ARBA00022598"/>
    </source>
</evidence>
<dbReference type="EMBL" id="AP017368">
    <property type="protein sequence ID" value="BAV92258.1"/>
    <property type="molecule type" value="Genomic_DNA"/>
</dbReference>
<dbReference type="PIRSF" id="PIRSF001563">
    <property type="entry name" value="Folylpolyglu_synth"/>
    <property type="match status" value="1"/>
</dbReference>
<comment type="pathway">
    <text evidence="2">Cofactor biosynthesis; tetrahydrofolate biosynthesis; 7,8-dihydrofolate from 2-amino-4-hydroxy-6-hydroxymethyl-7,8-dihydropteridine diphosphate and 4-aminobenzoate: step 2/2.</text>
</comment>
<comment type="function">
    <text evidence="1">Functions in two distinct reactions of the de novo folate biosynthetic pathway. Catalyzes the addition of a glutamate residue to dihydropteroate (7,8-dihydropteroate or H2Pte) to form dihydrofolate (7,8-dihydrofolate monoglutamate or H2Pte-Glu). Also catalyzes successive additions of L-glutamate to tetrahydrofolate or 10-formyltetrahydrofolate or 5,10-methylenetetrahydrofolate, leading to folylpolyglutamate derivatives.</text>
</comment>
<sequence length="426" mass="45328">MKAVFNSFQEVQEYLAGLGLFHVDLSLGRVRRALAAFKITRPPFVTVQVLGTNGKGSTASFLASLCTAHGCRTGLYTSPHFVSPTERIRVDGCPVPEDRWVSAANKLMQAAAGLTYFEWLTVLALLLFIEDGVEAAILEAGIGGRYDATTGVDADLLCFTPIAVDHRELLGASLRQIAGDKAAAVRSAAPVVSAQQFPDAARCISEAARARNAPLYAAEALSETSPLKPDMAGPHQLVNAGLALAAWRHLAPMLKREADNTASQAVGLKSAFLPGRLQRVTGTREYPDLLLDGAHNPHGMRALLNALHQADIHPACAVFSCLADKDWRTSALMLKRCLGNIPFFVPTLQNPRAASAQHVAQVCNTLLSSTTLAVHNLAAALHAAEAVRGVSAECPVLLTGSLYLLAEFFTLYPALAVPALLPENSV</sequence>
<keyword evidence="24" id="KW-1185">Reference proteome</keyword>
<evidence type="ECO:0000256" key="5">
    <source>
        <dbReference type="ARBA" id="ARBA00013023"/>
    </source>
</evidence>
<organism evidence="23 24">
    <name type="scientific">Candidatus Desulfovibrio trichonymphae</name>
    <dbReference type="NCBI Taxonomy" id="1725232"/>
    <lineage>
        <taxon>Bacteria</taxon>
        <taxon>Pseudomonadati</taxon>
        <taxon>Thermodesulfobacteriota</taxon>
        <taxon>Desulfovibrionia</taxon>
        <taxon>Desulfovibrionales</taxon>
        <taxon>Desulfovibrionaceae</taxon>
        <taxon>Desulfovibrio</taxon>
    </lineage>
</organism>
<keyword evidence="11 21" id="KW-0067">ATP-binding</keyword>
<evidence type="ECO:0000256" key="20">
    <source>
        <dbReference type="ARBA" id="ARBA00049161"/>
    </source>
</evidence>
<dbReference type="GO" id="GO:0004326">
    <property type="term" value="F:tetrahydrofolylpolyglutamate synthase activity"/>
    <property type="evidence" value="ECO:0007669"/>
    <property type="project" value="UniProtKB-EC"/>
</dbReference>
<dbReference type="InterPro" id="IPR004101">
    <property type="entry name" value="Mur_ligase_C"/>
</dbReference>
<evidence type="ECO:0000256" key="14">
    <source>
        <dbReference type="ARBA" id="ARBA00030048"/>
    </source>
</evidence>
<dbReference type="UniPathway" id="UPA00077">
    <property type="reaction ID" value="UER00157"/>
</dbReference>
<reference evidence="23 24" key="1">
    <citation type="journal article" date="2017" name="ISME J.">
        <title>Genome of 'Ca. Desulfovibrio trichonymphae', an H2-oxidizing bacterium in a tripartite symbiotic system within a protist cell in the termite gut.</title>
        <authorList>
            <person name="Kuwahara H."/>
            <person name="Yuki M."/>
            <person name="Izawa K."/>
            <person name="Ohkuma M."/>
            <person name="Hongoh Y."/>
        </authorList>
    </citation>
    <scope>NUCLEOTIDE SEQUENCE [LARGE SCALE GENOMIC DNA]</scope>
    <source>
        <strain evidence="23 24">Rs-N31</strain>
    </source>
</reference>
<comment type="catalytic activity">
    <reaction evidence="17">
        <text>(6S)-5,6,7,8-tetrahydrofolyl-(gamma-L-Glu)(n) + L-glutamate + ATP = (6S)-5,6,7,8-tetrahydrofolyl-(gamma-L-Glu)(n+1) + ADP + phosphate + H(+)</text>
        <dbReference type="Rhea" id="RHEA:10580"/>
        <dbReference type="Rhea" id="RHEA-COMP:14738"/>
        <dbReference type="Rhea" id="RHEA-COMP:14740"/>
        <dbReference type="ChEBI" id="CHEBI:15378"/>
        <dbReference type="ChEBI" id="CHEBI:29985"/>
        <dbReference type="ChEBI" id="CHEBI:30616"/>
        <dbReference type="ChEBI" id="CHEBI:43474"/>
        <dbReference type="ChEBI" id="CHEBI:141005"/>
        <dbReference type="ChEBI" id="CHEBI:456216"/>
        <dbReference type="EC" id="6.3.2.17"/>
    </reaction>
</comment>
<evidence type="ECO:0000256" key="1">
    <source>
        <dbReference type="ARBA" id="ARBA00002714"/>
    </source>
</evidence>
<comment type="similarity">
    <text evidence="4 21">Belongs to the folylpolyglutamate synthase family.</text>
</comment>
<dbReference type="GO" id="GO:0005524">
    <property type="term" value="F:ATP binding"/>
    <property type="evidence" value="ECO:0007669"/>
    <property type="project" value="UniProtKB-KW"/>
</dbReference>
<evidence type="ECO:0000259" key="22">
    <source>
        <dbReference type="Pfam" id="PF02875"/>
    </source>
</evidence>
<comment type="catalytic activity">
    <reaction evidence="19">
        <text>(6R)-5,10-methylenetetrahydrofolyl-(gamma-L-Glu)(n) + L-glutamate + ATP = (6R)-5,10-methylenetetrahydrofolyl-(gamma-L-Glu)(n+1) + ADP + phosphate + H(+)</text>
        <dbReference type="Rhea" id="RHEA:51912"/>
        <dbReference type="Rhea" id="RHEA-COMP:13257"/>
        <dbReference type="Rhea" id="RHEA-COMP:13258"/>
        <dbReference type="ChEBI" id="CHEBI:15378"/>
        <dbReference type="ChEBI" id="CHEBI:29985"/>
        <dbReference type="ChEBI" id="CHEBI:30616"/>
        <dbReference type="ChEBI" id="CHEBI:43474"/>
        <dbReference type="ChEBI" id="CHEBI:136572"/>
        <dbReference type="ChEBI" id="CHEBI:456216"/>
        <dbReference type="EC" id="6.3.2.17"/>
    </reaction>
</comment>
<dbReference type="GO" id="GO:0005737">
    <property type="term" value="C:cytoplasm"/>
    <property type="evidence" value="ECO:0007669"/>
    <property type="project" value="TreeGrafter"/>
</dbReference>
<keyword evidence="13" id="KW-0289">Folate biosynthesis</keyword>
<evidence type="ECO:0000256" key="2">
    <source>
        <dbReference type="ARBA" id="ARBA00004799"/>
    </source>
</evidence>
<dbReference type="NCBIfam" id="TIGR01499">
    <property type="entry name" value="folC"/>
    <property type="match status" value="1"/>
</dbReference>
<dbReference type="Gene3D" id="3.40.1190.10">
    <property type="entry name" value="Mur-like, catalytic domain"/>
    <property type="match status" value="1"/>
</dbReference>
<evidence type="ECO:0000256" key="6">
    <source>
        <dbReference type="ARBA" id="ARBA00013025"/>
    </source>
</evidence>
<name>A0A1J1DR02_9BACT</name>
<accession>A0A1J1DR02</accession>
<dbReference type="SUPFAM" id="SSF53623">
    <property type="entry name" value="MurD-like peptide ligases, catalytic domain"/>
    <property type="match status" value="1"/>
</dbReference>
<dbReference type="OrthoDB" id="9809356at2"/>
<dbReference type="GO" id="GO:0046656">
    <property type="term" value="P:folic acid biosynthetic process"/>
    <property type="evidence" value="ECO:0007669"/>
    <property type="project" value="UniProtKB-KW"/>
</dbReference>
<dbReference type="PANTHER" id="PTHR11136">
    <property type="entry name" value="FOLYLPOLYGLUTAMATE SYNTHASE-RELATED"/>
    <property type="match status" value="1"/>
</dbReference>
<dbReference type="InterPro" id="IPR036565">
    <property type="entry name" value="Mur-like_cat_sf"/>
</dbReference>
<evidence type="ECO:0000256" key="21">
    <source>
        <dbReference type="PIRNR" id="PIRNR001563"/>
    </source>
</evidence>
<evidence type="ECO:0000256" key="11">
    <source>
        <dbReference type="ARBA" id="ARBA00022840"/>
    </source>
</evidence>